<keyword evidence="4" id="KW-1185">Reference proteome</keyword>
<feature type="compositionally biased region" description="Polar residues" evidence="1">
    <location>
        <begin position="194"/>
        <end position="205"/>
    </location>
</feature>
<evidence type="ECO:0000256" key="2">
    <source>
        <dbReference type="SAM" id="SignalP"/>
    </source>
</evidence>
<evidence type="ECO:0000256" key="1">
    <source>
        <dbReference type="SAM" id="MobiDB-lite"/>
    </source>
</evidence>
<keyword evidence="2" id="KW-0732">Signal</keyword>
<feature type="region of interest" description="Disordered" evidence="1">
    <location>
        <begin position="170"/>
        <end position="205"/>
    </location>
</feature>
<reference evidence="4" key="1">
    <citation type="journal article" date="2019" name="Int. J. Syst. Evol. Microbiol.">
        <title>The Global Catalogue of Microorganisms (GCM) 10K type strain sequencing project: providing services to taxonomists for standard genome sequencing and annotation.</title>
        <authorList>
            <consortium name="The Broad Institute Genomics Platform"/>
            <consortium name="The Broad Institute Genome Sequencing Center for Infectious Disease"/>
            <person name="Wu L."/>
            <person name="Ma J."/>
        </authorList>
    </citation>
    <scope>NUCLEOTIDE SEQUENCE [LARGE SCALE GENOMIC DNA]</scope>
    <source>
        <strain evidence="4">CGMCC 1.15277</strain>
    </source>
</reference>
<evidence type="ECO:0000313" key="4">
    <source>
        <dbReference type="Proteomes" id="UP001596266"/>
    </source>
</evidence>
<dbReference type="RefSeq" id="WP_343886640.1">
    <property type="nucleotide sequence ID" value="NZ_BAAAKI010000017.1"/>
</dbReference>
<gene>
    <name evidence="3" type="ORF">ACFP57_00285</name>
</gene>
<feature type="chain" id="PRO_5046400093" evidence="2">
    <location>
        <begin position="30"/>
        <end position="205"/>
    </location>
</feature>
<organism evidence="3 4">
    <name type="scientific">Luteococcus sanguinis</name>
    <dbReference type="NCBI Taxonomy" id="174038"/>
    <lineage>
        <taxon>Bacteria</taxon>
        <taxon>Bacillati</taxon>
        <taxon>Actinomycetota</taxon>
        <taxon>Actinomycetes</taxon>
        <taxon>Propionibacteriales</taxon>
        <taxon>Propionibacteriaceae</taxon>
        <taxon>Luteococcus</taxon>
    </lineage>
</organism>
<feature type="compositionally biased region" description="Basic and acidic residues" evidence="1">
    <location>
        <begin position="171"/>
        <end position="192"/>
    </location>
</feature>
<dbReference type="EMBL" id="JBHSUA010000002">
    <property type="protein sequence ID" value="MFC6395434.1"/>
    <property type="molecule type" value="Genomic_DNA"/>
</dbReference>
<protein>
    <submittedName>
        <fullName evidence="3">Uncharacterized protein</fullName>
    </submittedName>
</protein>
<feature type="signal peptide" evidence="2">
    <location>
        <begin position="1"/>
        <end position="29"/>
    </location>
</feature>
<dbReference type="Proteomes" id="UP001596266">
    <property type="component" value="Unassembled WGS sequence"/>
</dbReference>
<proteinExistence type="predicted"/>
<comment type="caution">
    <text evidence="3">The sequence shown here is derived from an EMBL/GenBank/DDBJ whole genome shotgun (WGS) entry which is preliminary data.</text>
</comment>
<sequence>MNTRSAAALLGAASLIGALATGPASPAQADPATEPWVCTQLNDQGDRVWDDTLPSFEMDSVAQQLSAQVDKHPDELMGVAFCHDYSAIELSVKDGVDLKQLPDVAKILSDNPASRVAIQTTPMSVAELRALRDSVVEADLADGTASAASYAIDTHDSTVVVSSQRGAQDTSLKKLKDVGKSGRVKIRDEKSKGHGTNSRLDGSHA</sequence>
<accession>A0ABW1WY69</accession>
<evidence type="ECO:0000313" key="3">
    <source>
        <dbReference type="EMBL" id="MFC6395434.1"/>
    </source>
</evidence>
<name>A0ABW1WY69_9ACTN</name>